<organism evidence="1 2">
    <name type="scientific">Cetobacterium somerae ATCC BAA-474</name>
    <dbReference type="NCBI Taxonomy" id="1319815"/>
    <lineage>
        <taxon>Bacteria</taxon>
        <taxon>Fusobacteriati</taxon>
        <taxon>Fusobacteriota</taxon>
        <taxon>Fusobacteriia</taxon>
        <taxon>Fusobacteriales</taxon>
        <taxon>Fusobacteriaceae</taxon>
        <taxon>Cetobacterium</taxon>
    </lineage>
</organism>
<proteinExistence type="predicted"/>
<dbReference type="AlphaFoldDB" id="U7VBX8"/>
<keyword evidence="2" id="KW-1185">Reference proteome</keyword>
<dbReference type="HOGENOM" id="CLU_2799764_0_0_0"/>
<reference evidence="1 2" key="1">
    <citation type="submission" date="2013-08" db="EMBL/GenBank/DDBJ databases">
        <authorList>
            <person name="Weinstock G."/>
            <person name="Sodergren E."/>
            <person name="Wylie T."/>
            <person name="Fulton L."/>
            <person name="Fulton R."/>
            <person name="Fronick C."/>
            <person name="O'Laughlin M."/>
            <person name="Godfrey J."/>
            <person name="Miner T."/>
            <person name="Herter B."/>
            <person name="Appelbaum E."/>
            <person name="Cordes M."/>
            <person name="Lek S."/>
            <person name="Wollam A."/>
            <person name="Pepin K.H."/>
            <person name="Palsikar V.B."/>
            <person name="Mitreva M."/>
            <person name="Wilson R.K."/>
        </authorList>
    </citation>
    <scope>NUCLEOTIDE SEQUENCE [LARGE SCALE GENOMIC DNA]</scope>
    <source>
        <strain evidence="1 2">ATCC BAA-474</strain>
    </source>
</reference>
<comment type="caution">
    <text evidence="1">The sequence shown here is derived from an EMBL/GenBank/DDBJ whole genome shotgun (WGS) entry which is preliminary data.</text>
</comment>
<sequence>ILYYEIKLFKEIIEKREDDLIKKMLKFPEYQLIDFLIKEEKKPTENKELDELAKELKRQWEYDKYGKN</sequence>
<dbReference type="RefSeq" id="WP_023050486.1">
    <property type="nucleotide sequence ID" value="NZ_KI518171.1"/>
</dbReference>
<dbReference type="STRING" id="1319815.HMPREF0202_00941"/>
<dbReference type="Proteomes" id="UP000017081">
    <property type="component" value="Unassembled WGS sequence"/>
</dbReference>
<gene>
    <name evidence="1" type="ORF">HMPREF0202_00941</name>
</gene>
<feature type="non-terminal residue" evidence="1">
    <location>
        <position position="1"/>
    </location>
</feature>
<evidence type="ECO:0000313" key="2">
    <source>
        <dbReference type="Proteomes" id="UP000017081"/>
    </source>
</evidence>
<dbReference type="EMBL" id="AXZF01000033">
    <property type="protein sequence ID" value="ERT69207.1"/>
    <property type="molecule type" value="Genomic_DNA"/>
</dbReference>
<accession>U7VBX8</accession>
<evidence type="ECO:0000313" key="1">
    <source>
        <dbReference type="EMBL" id="ERT69207.1"/>
    </source>
</evidence>
<name>U7VBX8_9FUSO</name>
<protein>
    <submittedName>
        <fullName evidence="1">Uncharacterized protein</fullName>
    </submittedName>
</protein>